<dbReference type="Pfam" id="PF00069">
    <property type="entry name" value="Pkinase"/>
    <property type="match status" value="1"/>
</dbReference>
<proteinExistence type="predicted"/>
<dbReference type="PROSITE" id="PS51178">
    <property type="entry name" value="PASTA"/>
    <property type="match status" value="2"/>
</dbReference>
<dbReference type="PROSITE" id="PS50011">
    <property type="entry name" value="PROTEIN_KINASE_DOM"/>
    <property type="match status" value="1"/>
</dbReference>
<evidence type="ECO:0000313" key="14">
    <source>
        <dbReference type="EMBL" id="KRM89229.1"/>
    </source>
</evidence>
<dbReference type="GO" id="GO:0004674">
    <property type="term" value="F:protein serine/threonine kinase activity"/>
    <property type="evidence" value="ECO:0007669"/>
    <property type="project" value="UniProtKB-KW"/>
</dbReference>
<dbReference type="PANTHER" id="PTHR43289:SF34">
    <property type="entry name" value="SERINE_THREONINE-PROTEIN KINASE YBDM-RELATED"/>
    <property type="match status" value="1"/>
</dbReference>
<dbReference type="Gene3D" id="1.10.510.10">
    <property type="entry name" value="Transferase(Phosphotransferase) domain 1"/>
    <property type="match status" value="1"/>
</dbReference>
<evidence type="ECO:0000256" key="7">
    <source>
        <dbReference type="ARBA" id="ARBA00047899"/>
    </source>
</evidence>
<dbReference type="STRING" id="1133569.FD21_GL002117"/>
<comment type="caution">
    <text evidence="14">The sequence shown here is derived from an EMBL/GenBank/DDBJ whole genome shotgun (WGS) entry which is preliminary data.</text>
</comment>
<dbReference type="PANTHER" id="PTHR43289">
    <property type="entry name" value="MITOGEN-ACTIVATED PROTEIN KINASE KINASE KINASE 20-RELATED"/>
    <property type="match status" value="1"/>
</dbReference>
<dbReference type="eggNOG" id="COG0515">
    <property type="taxonomic scope" value="Bacteria"/>
</dbReference>
<dbReference type="InterPro" id="IPR000719">
    <property type="entry name" value="Prot_kinase_dom"/>
</dbReference>
<gene>
    <name evidence="14" type="ORF">FD21_GL002117</name>
</gene>
<evidence type="ECO:0000259" key="12">
    <source>
        <dbReference type="PROSITE" id="PS50011"/>
    </source>
</evidence>
<evidence type="ECO:0000256" key="3">
    <source>
        <dbReference type="ARBA" id="ARBA00022679"/>
    </source>
</evidence>
<dbReference type="FunFam" id="3.30.200.20:FF:000035">
    <property type="entry name" value="Serine/threonine protein kinase Stk1"/>
    <property type="match status" value="1"/>
</dbReference>
<dbReference type="FunFam" id="1.10.510.10:FF:000021">
    <property type="entry name" value="Serine/threonine protein kinase"/>
    <property type="match status" value="1"/>
</dbReference>
<dbReference type="OrthoDB" id="9788659at2"/>
<dbReference type="Gene3D" id="3.30.200.20">
    <property type="entry name" value="Phosphorylase Kinase, domain 1"/>
    <property type="match status" value="1"/>
</dbReference>
<dbReference type="Proteomes" id="UP000051576">
    <property type="component" value="Unassembled WGS sequence"/>
</dbReference>
<feature type="region of interest" description="Disordered" evidence="10">
    <location>
        <begin position="547"/>
        <end position="621"/>
    </location>
</feature>
<evidence type="ECO:0000256" key="5">
    <source>
        <dbReference type="ARBA" id="ARBA00022777"/>
    </source>
</evidence>
<dbReference type="EMBL" id="AYYX01000009">
    <property type="protein sequence ID" value="KRM89229.1"/>
    <property type="molecule type" value="Genomic_DNA"/>
</dbReference>
<dbReference type="InterPro" id="IPR011009">
    <property type="entry name" value="Kinase-like_dom_sf"/>
</dbReference>
<protein>
    <recommendedName>
        <fullName evidence="1">non-specific serine/threonine protein kinase</fullName>
        <ecNumber evidence="1">2.7.11.1</ecNumber>
    </recommendedName>
</protein>
<dbReference type="InterPro" id="IPR008271">
    <property type="entry name" value="Ser/Thr_kinase_AS"/>
</dbReference>
<feature type="domain" description="PASTA" evidence="13">
    <location>
        <begin position="407"/>
        <end position="474"/>
    </location>
</feature>
<dbReference type="SMART" id="SM00740">
    <property type="entry name" value="PASTA"/>
    <property type="match status" value="3"/>
</dbReference>
<evidence type="ECO:0000256" key="6">
    <source>
        <dbReference type="ARBA" id="ARBA00022840"/>
    </source>
</evidence>
<dbReference type="PROSITE" id="PS00108">
    <property type="entry name" value="PROTEIN_KINASE_ST"/>
    <property type="match status" value="1"/>
</dbReference>
<feature type="transmembrane region" description="Helical" evidence="11">
    <location>
        <begin position="317"/>
        <end position="338"/>
    </location>
</feature>
<keyword evidence="15" id="KW-1185">Reference proteome</keyword>
<feature type="domain" description="Protein kinase" evidence="12">
    <location>
        <begin position="11"/>
        <end position="270"/>
    </location>
</feature>
<dbReference type="PATRIC" id="fig|1133569.4.peg.2282"/>
<sequence>MRAGYVLNGRYQIKKSLGEGGMANVYLARDLILHRPVAVKLMRLDLRDDAASIRRFQREAISLTKLSHPNIVSIYDVGEDNGMQYLVTEYIEGTDLKNYIAINFPISFEKVVNIMLQILAAVAHAHDHEIIHRDLKPQNILINHQGHVKITDFGIALASGDSLTQTNTLMGSVHYLSPEQARGSVVTKQSDLYSLGIILFELLTGQVPFQGETAVSIALKHSQNQMPSVRKFNPAIPQALENVILHATAKDLHDRYQTAAEMAADLKTTLSPARKNEARWQPQNFDDETKLLEPLDSAQKTTKKNSPKPIKKIKKKWLIFGGLLAAFLLTLLILALVFRSNSVNVPDVSGMSLSEATATLNSKQLKLGKIEHQYNDKYYQGQVIRTLPVAKTSVRQSSEVNLIISRGPQKVKFGDYRGQSFKEVKKKLEKKGVTVLKSKHYSNTFATGEIIKQSLAPNHQVIWKNTTVTFTVSSGRKSVRIRDLTGYTRKSVEDYAEELGLVLHAEWENTDHSSQSDTDLAVAQRPIAGTRLKAGSTLTVFFAAASTTTPSSSGQTTTTIPSQSQTSNASSAATEASPSVNSSSVKSNSQASSNTASSSSNENSNASSASATTTSSLSNEQ</sequence>
<dbReference type="GO" id="GO:0005524">
    <property type="term" value="F:ATP binding"/>
    <property type="evidence" value="ECO:0007669"/>
    <property type="project" value="UniProtKB-UniRule"/>
</dbReference>
<dbReference type="CDD" id="cd14014">
    <property type="entry name" value="STKc_PknB_like"/>
    <property type="match status" value="1"/>
</dbReference>
<dbReference type="EC" id="2.7.11.1" evidence="1"/>
<dbReference type="Gene3D" id="3.30.10.20">
    <property type="match status" value="2"/>
</dbReference>
<feature type="domain" description="PASTA" evidence="13">
    <location>
        <begin position="339"/>
        <end position="406"/>
    </location>
</feature>
<evidence type="ECO:0000256" key="8">
    <source>
        <dbReference type="ARBA" id="ARBA00048679"/>
    </source>
</evidence>
<evidence type="ECO:0000259" key="13">
    <source>
        <dbReference type="PROSITE" id="PS51178"/>
    </source>
</evidence>
<dbReference type="Pfam" id="PF03793">
    <property type="entry name" value="PASTA"/>
    <property type="match status" value="3"/>
</dbReference>
<evidence type="ECO:0000256" key="1">
    <source>
        <dbReference type="ARBA" id="ARBA00012513"/>
    </source>
</evidence>
<evidence type="ECO:0000256" key="4">
    <source>
        <dbReference type="ARBA" id="ARBA00022741"/>
    </source>
</evidence>
<dbReference type="RefSeq" id="WP_010580496.1">
    <property type="nucleotide sequence ID" value="NZ_AHYZ01000082.1"/>
</dbReference>
<dbReference type="SMART" id="SM00220">
    <property type="entry name" value="S_TKc"/>
    <property type="match status" value="1"/>
</dbReference>
<dbReference type="PROSITE" id="PS00107">
    <property type="entry name" value="PROTEIN_KINASE_ATP"/>
    <property type="match status" value="1"/>
</dbReference>
<keyword evidence="5 14" id="KW-0418">Kinase</keyword>
<dbReference type="SUPFAM" id="SSF56112">
    <property type="entry name" value="Protein kinase-like (PK-like)"/>
    <property type="match status" value="1"/>
</dbReference>
<name>A0A0R2CBP9_9LACO</name>
<dbReference type="InterPro" id="IPR005543">
    <property type="entry name" value="PASTA_dom"/>
</dbReference>
<accession>A0A0R2CBP9</accession>
<evidence type="ECO:0000256" key="9">
    <source>
        <dbReference type="PROSITE-ProRule" id="PRU10141"/>
    </source>
</evidence>
<organism evidence="14 15">
    <name type="scientific">Liquorilactobacillus vini DSM 20605</name>
    <dbReference type="NCBI Taxonomy" id="1133569"/>
    <lineage>
        <taxon>Bacteria</taxon>
        <taxon>Bacillati</taxon>
        <taxon>Bacillota</taxon>
        <taxon>Bacilli</taxon>
        <taxon>Lactobacillales</taxon>
        <taxon>Lactobacillaceae</taxon>
        <taxon>Liquorilactobacillus</taxon>
    </lineage>
</organism>
<keyword evidence="2" id="KW-0723">Serine/threonine-protein kinase</keyword>
<reference evidence="14 15" key="1">
    <citation type="journal article" date="2015" name="Genome Announc.">
        <title>Expanding the biotechnology potential of lactobacilli through comparative genomics of 213 strains and associated genera.</title>
        <authorList>
            <person name="Sun Z."/>
            <person name="Harris H.M."/>
            <person name="McCann A."/>
            <person name="Guo C."/>
            <person name="Argimon S."/>
            <person name="Zhang W."/>
            <person name="Yang X."/>
            <person name="Jeffery I.B."/>
            <person name="Cooney J.C."/>
            <person name="Kagawa T.F."/>
            <person name="Liu W."/>
            <person name="Song Y."/>
            <person name="Salvetti E."/>
            <person name="Wrobel A."/>
            <person name="Rasinkangas P."/>
            <person name="Parkhill J."/>
            <person name="Rea M.C."/>
            <person name="O'Sullivan O."/>
            <person name="Ritari J."/>
            <person name="Douillard F.P."/>
            <person name="Paul Ross R."/>
            <person name="Yang R."/>
            <person name="Briner A.E."/>
            <person name="Felis G.E."/>
            <person name="de Vos W.M."/>
            <person name="Barrangou R."/>
            <person name="Klaenhammer T.R."/>
            <person name="Caufield P.W."/>
            <person name="Cui Y."/>
            <person name="Zhang H."/>
            <person name="O'Toole P.W."/>
        </authorList>
    </citation>
    <scope>NUCLEOTIDE SEQUENCE [LARGE SCALE GENOMIC DNA]</scope>
    <source>
        <strain evidence="14 15">DSM 20605</strain>
    </source>
</reference>
<feature type="binding site" evidence="9">
    <location>
        <position position="40"/>
    </location>
    <ligand>
        <name>ATP</name>
        <dbReference type="ChEBI" id="CHEBI:30616"/>
    </ligand>
</feature>
<evidence type="ECO:0000256" key="10">
    <source>
        <dbReference type="SAM" id="MobiDB-lite"/>
    </source>
</evidence>
<evidence type="ECO:0000256" key="2">
    <source>
        <dbReference type="ARBA" id="ARBA00022527"/>
    </source>
</evidence>
<keyword evidence="6 9" id="KW-0067">ATP-binding</keyword>
<keyword evidence="4 9" id="KW-0547">Nucleotide-binding</keyword>
<evidence type="ECO:0000313" key="15">
    <source>
        <dbReference type="Proteomes" id="UP000051576"/>
    </source>
</evidence>
<keyword evidence="11" id="KW-1133">Transmembrane helix</keyword>
<dbReference type="CDD" id="cd06577">
    <property type="entry name" value="PASTA_pknB"/>
    <property type="match status" value="2"/>
</dbReference>
<comment type="catalytic activity">
    <reaction evidence="7">
        <text>L-threonyl-[protein] + ATP = O-phospho-L-threonyl-[protein] + ADP + H(+)</text>
        <dbReference type="Rhea" id="RHEA:46608"/>
        <dbReference type="Rhea" id="RHEA-COMP:11060"/>
        <dbReference type="Rhea" id="RHEA-COMP:11605"/>
        <dbReference type="ChEBI" id="CHEBI:15378"/>
        <dbReference type="ChEBI" id="CHEBI:30013"/>
        <dbReference type="ChEBI" id="CHEBI:30616"/>
        <dbReference type="ChEBI" id="CHEBI:61977"/>
        <dbReference type="ChEBI" id="CHEBI:456216"/>
        <dbReference type="EC" id="2.7.11.1"/>
    </reaction>
</comment>
<dbReference type="NCBIfam" id="NF033483">
    <property type="entry name" value="PknB_PASTA_kin"/>
    <property type="match status" value="1"/>
</dbReference>
<dbReference type="InterPro" id="IPR017441">
    <property type="entry name" value="Protein_kinase_ATP_BS"/>
</dbReference>
<keyword evidence="11" id="KW-0472">Membrane</keyword>
<dbReference type="AlphaFoldDB" id="A0A0R2CBP9"/>
<comment type="catalytic activity">
    <reaction evidence="8">
        <text>L-seryl-[protein] + ATP = O-phospho-L-seryl-[protein] + ADP + H(+)</text>
        <dbReference type="Rhea" id="RHEA:17989"/>
        <dbReference type="Rhea" id="RHEA-COMP:9863"/>
        <dbReference type="Rhea" id="RHEA-COMP:11604"/>
        <dbReference type="ChEBI" id="CHEBI:15378"/>
        <dbReference type="ChEBI" id="CHEBI:29999"/>
        <dbReference type="ChEBI" id="CHEBI:30616"/>
        <dbReference type="ChEBI" id="CHEBI:83421"/>
        <dbReference type="ChEBI" id="CHEBI:456216"/>
        <dbReference type="EC" id="2.7.11.1"/>
    </reaction>
</comment>
<keyword evidence="11" id="KW-0812">Transmembrane</keyword>
<keyword evidence="3" id="KW-0808">Transferase</keyword>
<evidence type="ECO:0000256" key="11">
    <source>
        <dbReference type="SAM" id="Phobius"/>
    </source>
</evidence>